<evidence type="ECO:0008006" key="4">
    <source>
        <dbReference type="Google" id="ProtNLM"/>
    </source>
</evidence>
<protein>
    <recommendedName>
        <fullName evidence="4">F-box domain-containing protein</fullName>
    </recommendedName>
</protein>
<proteinExistence type="predicted"/>
<dbReference type="RefSeq" id="XP_043038961.1">
    <property type="nucleotide sequence ID" value="XM_043190492.1"/>
</dbReference>
<gene>
    <name evidence="2" type="ORF">BT62DRAFT_994916</name>
</gene>
<evidence type="ECO:0000313" key="2">
    <source>
        <dbReference type="EMBL" id="KAG7445461.1"/>
    </source>
</evidence>
<evidence type="ECO:0000256" key="1">
    <source>
        <dbReference type="SAM" id="Coils"/>
    </source>
</evidence>
<evidence type="ECO:0000313" key="3">
    <source>
        <dbReference type="Proteomes" id="UP000812287"/>
    </source>
</evidence>
<organism evidence="2 3">
    <name type="scientific">Guyanagaster necrorhizus</name>
    <dbReference type="NCBI Taxonomy" id="856835"/>
    <lineage>
        <taxon>Eukaryota</taxon>
        <taxon>Fungi</taxon>
        <taxon>Dikarya</taxon>
        <taxon>Basidiomycota</taxon>
        <taxon>Agaricomycotina</taxon>
        <taxon>Agaricomycetes</taxon>
        <taxon>Agaricomycetidae</taxon>
        <taxon>Agaricales</taxon>
        <taxon>Marasmiineae</taxon>
        <taxon>Physalacriaceae</taxon>
        <taxon>Guyanagaster</taxon>
    </lineage>
</organism>
<accession>A0A9P8AS06</accession>
<keyword evidence="1" id="KW-0175">Coiled coil</keyword>
<dbReference type="GeneID" id="66112789"/>
<keyword evidence="3" id="KW-1185">Reference proteome</keyword>
<feature type="coiled-coil region" evidence="1">
    <location>
        <begin position="84"/>
        <end position="111"/>
    </location>
</feature>
<dbReference type="AlphaFoldDB" id="A0A9P8AS06"/>
<dbReference type="EMBL" id="MU250537">
    <property type="protein sequence ID" value="KAG7445461.1"/>
    <property type="molecule type" value="Genomic_DNA"/>
</dbReference>
<name>A0A9P8AS06_9AGAR</name>
<reference evidence="2" key="1">
    <citation type="submission" date="2020-11" db="EMBL/GenBank/DDBJ databases">
        <title>Adaptations for nitrogen fixation in a non-lichenized fungal sporocarp promotes dispersal by wood-feeding termites.</title>
        <authorList>
            <consortium name="DOE Joint Genome Institute"/>
            <person name="Koch R.A."/>
            <person name="Yoon G."/>
            <person name="Arayal U."/>
            <person name="Lail K."/>
            <person name="Amirebrahimi M."/>
            <person name="Labutti K."/>
            <person name="Lipzen A."/>
            <person name="Riley R."/>
            <person name="Barry K."/>
            <person name="Henrissat B."/>
            <person name="Grigoriev I.V."/>
            <person name="Herr J.R."/>
            <person name="Aime M.C."/>
        </authorList>
    </citation>
    <scope>NUCLEOTIDE SEQUENCE</scope>
    <source>
        <strain evidence="2">MCA 3950</strain>
    </source>
</reference>
<dbReference type="OrthoDB" id="3365698at2759"/>
<comment type="caution">
    <text evidence="2">The sequence shown here is derived from an EMBL/GenBank/DDBJ whole genome shotgun (WGS) entry which is preliminary data.</text>
</comment>
<sequence length="482" mass="54357">MRWAGPTVKTRLECYGCINSCTENILSTIQSTRALLDGLLAGYHWISTSNHSPEFSTLWGSNAVPTKFQAGQLEASIKILDTPISEIQAEIDLLRNAVASLESRVSRLTAIRRDYKSVSSPLRHLPAEILAEILCWTRKPRSNSRSKGPYYVSGIDICRIEEGPWYLGQVFSAWRKAIENLCPELWSSLTITVPQDDDFPLLLVFKKDMVALLERALERGRGYRLDSSFRYSVYGVISNGPEDEGYRRVRNRTQAENPPFDRSQGTPEYLDIIASAPNILLFSYHHHTVIPQSAGLQFPIVRNVSLRTLSASLGGFLSSLDLPGLTSVTLTSGCKMTKVVHADAILSPQLLSLTIEYHVWTDESSVATMSRLFHQMTETRLIGDNVHYTLVPSLKELAIIMHQVDDLPVNFLNQDFLDMVTARRMLRHESLFEILEVKVAGRSCGDVLDDLEYEVLHIHLDFDDQEEQNLVMEDYTSGFESD</sequence>
<dbReference type="Proteomes" id="UP000812287">
    <property type="component" value="Unassembled WGS sequence"/>
</dbReference>